<name>A0A7D7F8E9_9RHAB</name>
<sequence>MTKQIFKMNAITSCIPLLLFVYEVSGRGNCTKIESSGIKELDCSKTVSTGLGWKQCINSELTISTLIPENYIIIEGNEKNCYQRVSTCYTYPFNVRNEKEHKAIKTPCRKDYEIYDDFRPQYDYLDYSCNWNFFSGETTTKTDFVSSYSQSIGKLYLSNYVIEVKGEDLYRVEGDEKLFCNKLLTRCWIPNKADDLKIQSITKPVHIKVKECGNDVVDLYNHKILFQLDKVCTTSYGGIKVYQTLNHFMLTNHTMINDPPFCKDNLMWREFSDLDLIREESISTLEGLIKTLSCEKLKSSGSTNVSEWEALSEVNSQIPRISITYDNEKVIIYRCFGQGTTEFDNLSELEQVITIQQRKVKTMISEIKGLQHGSLVTNFRVNKFNEISYFYIACVMIMFMMIAAICIKIIFVCIRSNSGKNQTRNMFKNNHLGEIGGRRPTTVEGFRLMK</sequence>
<keyword evidence="1" id="KW-1133">Transmembrane helix</keyword>
<reference evidence="2" key="1">
    <citation type="journal article" date="2019" name="PLoS Pathog.">
        <title>Re-assessing the diversity of negative strand RNA viruses in insects.</title>
        <authorList>
            <person name="Kafer S."/>
            <person name="Paraskevopoulou S."/>
            <person name="Zirkel F."/>
            <person name="Wieseke N."/>
            <person name="Donath A."/>
            <person name="Petersen M."/>
            <person name="Jones T.C."/>
            <person name="Liu S."/>
            <person name="Zhou X."/>
            <person name="Middendorf M."/>
            <person name="Junglen S."/>
            <person name="Misof B."/>
            <person name="Drosten C."/>
        </authorList>
    </citation>
    <scope>NUCLEOTIDE SEQUENCE</scope>
    <source>
        <strain evidence="2">OKIAV1</strain>
    </source>
</reference>
<feature type="transmembrane region" description="Helical" evidence="1">
    <location>
        <begin position="389"/>
        <end position="414"/>
    </location>
</feature>
<keyword evidence="1" id="KW-0812">Transmembrane</keyword>
<accession>A0A7D7F8E9</accession>
<organism evidence="2">
    <name type="scientific">Hymenopteran almendra-related virus OKIAV1</name>
    <dbReference type="NCBI Taxonomy" id="2746366"/>
    <lineage>
        <taxon>Viruses</taxon>
        <taxon>Riboviria</taxon>
        <taxon>Orthornavirae</taxon>
        <taxon>Negarnaviricota</taxon>
        <taxon>Haploviricotina</taxon>
        <taxon>Monjiviricetes</taxon>
        <taxon>Mononegavirales</taxon>
        <taxon>Rhabdoviridae</taxon>
        <taxon>Alpharhabdovirinae</taxon>
        <taxon>Almendravirus</taxon>
    </lineage>
</organism>
<reference evidence="2" key="2">
    <citation type="submission" date="2020-03" db="EMBL/GenBank/DDBJ databases">
        <authorList>
            <person name="Kafer S."/>
            <person name="Paraskevopoulou S."/>
            <person name="Zirkel F."/>
            <person name="Wieseke N."/>
            <person name="Donath A."/>
            <person name="Petersen M."/>
            <person name="Jones T.C."/>
            <person name="Liu S."/>
            <person name="Zhou X."/>
            <person name="Middendorf M."/>
            <person name="Junglen S."/>
            <person name="Misof B."/>
            <person name="Drosten C."/>
        </authorList>
    </citation>
    <scope>NUCLEOTIDE SEQUENCE</scope>
    <source>
        <strain evidence="2">OKIAV1</strain>
    </source>
</reference>
<evidence type="ECO:0000256" key="1">
    <source>
        <dbReference type="SAM" id="Phobius"/>
    </source>
</evidence>
<protein>
    <submittedName>
        <fullName evidence="2">Glycoprotein</fullName>
    </submittedName>
</protein>
<dbReference type="EMBL" id="MT153550">
    <property type="protein sequence ID" value="QMP82360.1"/>
    <property type="molecule type" value="Viral_cRNA"/>
</dbReference>
<evidence type="ECO:0000313" key="2">
    <source>
        <dbReference type="EMBL" id="QMP82360.1"/>
    </source>
</evidence>
<keyword evidence="1" id="KW-0472">Membrane</keyword>
<proteinExistence type="predicted"/>